<gene>
    <name evidence="1" type="ORF">HU752_012700</name>
</gene>
<evidence type="ECO:0000313" key="1">
    <source>
        <dbReference type="EMBL" id="QXI30744.1"/>
    </source>
</evidence>
<organism evidence="1 2">
    <name type="scientific">Pseudomonas vanderleydeniana</name>
    <dbReference type="NCBI Taxonomy" id="2745495"/>
    <lineage>
        <taxon>Bacteria</taxon>
        <taxon>Pseudomonadati</taxon>
        <taxon>Pseudomonadota</taxon>
        <taxon>Gammaproteobacteria</taxon>
        <taxon>Pseudomonadales</taxon>
        <taxon>Pseudomonadaceae</taxon>
        <taxon>Pseudomonas</taxon>
    </lineage>
</organism>
<dbReference type="InterPro" id="IPR027417">
    <property type="entry name" value="P-loop_NTPase"/>
</dbReference>
<keyword evidence="2" id="KW-1185">Reference proteome</keyword>
<reference evidence="1 2" key="2">
    <citation type="journal article" date="2021" name="Microorganisms">
        <title>The Ever-Expanding Pseudomonas Genus: Description of 43 New Species and Partition of the Pseudomonas putida Group.</title>
        <authorList>
            <person name="Girard L."/>
            <person name="Lood C."/>
            <person name="Hofte M."/>
            <person name="Vandamme P."/>
            <person name="Rokni-Zadeh H."/>
            <person name="van Noort V."/>
            <person name="Lavigne R."/>
            <person name="De Mot R."/>
        </authorList>
    </citation>
    <scope>NUCLEOTIDE SEQUENCE [LARGE SCALE GENOMIC DNA]</scope>
    <source>
        <strain evidence="1 2">RW8P3</strain>
    </source>
</reference>
<keyword evidence="1" id="KW-0067">ATP-binding</keyword>
<dbReference type="Proteomes" id="UP000634530">
    <property type="component" value="Chromosome"/>
</dbReference>
<evidence type="ECO:0000313" key="2">
    <source>
        <dbReference type="Proteomes" id="UP000634530"/>
    </source>
</evidence>
<dbReference type="Gene3D" id="3.40.50.300">
    <property type="entry name" value="P-loop containing nucleotide triphosphate hydrolases"/>
    <property type="match status" value="1"/>
</dbReference>
<dbReference type="AlphaFoldDB" id="A0A9E6PPZ1"/>
<reference evidence="1 2" key="1">
    <citation type="journal article" date="2020" name="Microorganisms">
        <title>Reliable Identification of Environmental Pseudomonas Isolates Using the rpoD Gene.</title>
        <authorList>
            <consortium name="The Broad Institute Genome Sequencing Platform"/>
            <person name="Girard L."/>
            <person name="Lood C."/>
            <person name="Rokni-Zadeh H."/>
            <person name="van Noort V."/>
            <person name="Lavigne R."/>
            <person name="De Mot R."/>
        </authorList>
    </citation>
    <scope>NUCLEOTIDE SEQUENCE [LARGE SCALE GENOMIC DNA]</scope>
    <source>
        <strain evidence="1 2">RW8P3</strain>
    </source>
</reference>
<sequence length="159" mass="17508">MSQSILHLMCGKIASGKSTLSKRLADEHDAVLLSEDPWLAALYPDEIKSVADYVRGARRIRGVLGPLVVGLLSKGLSVVLDFPANTVADRQWLRSLADQAGVEHCLHFIDLDDTTCKARLHARNARGEHDFAATDAEFELITSYFNTPVEAEGLTITRY</sequence>
<dbReference type="EMBL" id="CP077093">
    <property type="protein sequence ID" value="QXI30744.1"/>
    <property type="molecule type" value="Genomic_DNA"/>
</dbReference>
<accession>A0A9E6PPZ1</accession>
<name>A0A9E6PPZ1_9PSED</name>
<dbReference type="RefSeq" id="WP_186679729.1">
    <property type="nucleotide sequence ID" value="NZ_CP077093.1"/>
</dbReference>
<dbReference type="GO" id="GO:0005524">
    <property type="term" value="F:ATP binding"/>
    <property type="evidence" value="ECO:0007669"/>
    <property type="project" value="UniProtKB-KW"/>
</dbReference>
<proteinExistence type="predicted"/>
<dbReference type="KEGG" id="pvw:HU752_012700"/>
<protein>
    <submittedName>
        <fullName evidence="1">ATP-binding protein</fullName>
    </submittedName>
</protein>
<dbReference type="Pfam" id="PF13671">
    <property type="entry name" value="AAA_33"/>
    <property type="match status" value="1"/>
</dbReference>
<dbReference type="SUPFAM" id="SSF52540">
    <property type="entry name" value="P-loop containing nucleoside triphosphate hydrolases"/>
    <property type="match status" value="1"/>
</dbReference>
<keyword evidence="1" id="KW-0547">Nucleotide-binding</keyword>